<gene>
    <name evidence="2" type="ORF">S01H1_01406</name>
</gene>
<accession>X0SVD0</accession>
<feature type="compositionally biased region" description="Polar residues" evidence="1">
    <location>
        <begin position="1"/>
        <end position="19"/>
    </location>
</feature>
<reference evidence="2" key="1">
    <citation type="journal article" date="2014" name="Front. Microbiol.">
        <title>High frequency of phylogenetically diverse reductive dehalogenase-homologous genes in deep subseafloor sedimentary metagenomes.</title>
        <authorList>
            <person name="Kawai M."/>
            <person name="Futagami T."/>
            <person name="Toyoda A."/>
            <person name="Takaki Y."/>
            <person name="Nishi S."/>
            <person name="Hori S."/>
            <person name="Arai W."/>
            <person name="Tsubouchi T."/>
            <person name="Morono Y."/>
            <person name="Uchiyama I."/>
            <person name="Ito T."/>
            <person name="Fujiyama A."/>
            <person name="Inagaki F."/>
            <person name="Takami H."/>
        </authorList>
    </citation>
    <scope>NUCLEOTIDE SEQUENCE</scope>
    <source>
        <strain evidence="2">Expedition CK06-06</strain>
    </source>
</reference>
<comment type="caution">
    <text evidence="2">The sequence shown here is derived from an EMBL/GenBank/DDBJ whole genome shotgun (WGS) entry which is preliminary data.</text>
</comment>
<evidence type="ECO:0000256" key="1">
    <source>
        <dbReference type="SAM" id="MobiDB-lite"/>
    </source>
</evidence>
<feature type="region of interest" description="Disordered" evidence="1">
    <location>
        <begin position="1"/>
        <end position="23"/>
    </location>
</feature>
<organism evidence="2">
    <name type="scientific">marine sediment metagenome</name>
    <dbReference type="NCBI Taxonomy" id="412755"/>
    <lineage>
        <taxon>unclassified sequences</taxon>
        <taxon>metagenomes</taxon>
        <taxon>ecological metagenomes</taxon>
    </lineage>
</organism>
<proteinExistence type="predicted"/>
<feature type="non-terminal residue" evidence="2">
    <location>
        <position position="1"/>
    </location>
</feature>
<name>X0SVD0_9ZZZZ</name>
<evidence type="ECO:0000313" key="2">
    <source>
        <dbReference type="EMBL" id="GAF79887.1"/>
    </source>
</evidence>
<protein>
    <submittedName>
        <fullName evidence="2">Uncharacterized protein</fullName>
    </submittedName>
</protein>
<dbReference type="EMBL" id="BARS01000606">
    <property type="protein sequence ID" value="GAF79887.1"/>
    <property type="molecule type" value="Genomic_DNA"/>
</dbReference>
<dbReference type="AlphaFoldDB" id="X0SVD0"/>
<sequence length="46" mass="5340">SQSSQSKTLYKSQDINENEASPELYEQKHLLDMQRLINLQTDSAKE</sequence>